<evidence type="ECO:0000259" key="5">
    <source>
        <dbReference type="Pfam" id="PF00151"/>
    </source>
</evidence>
<dbReference type="InterPro" id="IPR012337">
    <property type="entry name" value="RNaseH-like_sf"/>
</dbReference>
<dbReference type="EMBL" id="WIXP02000005">
    <property type="protein sequence ID" value="KAF6211244.1"/>
    <property type="molecule type" value="Genomic_DNA"/>
</dbReference>
<evidence type="ECO:0000256" key="1">
    <source>
        <dbReference type="ARBA" id="ARBA00004613"/>
    </source>
</evidence>
<dbReference type="InterPro" id="IPR000734">
    <property type="entry name" value="TAG_lipase"/>
</dbReference>
<protein>
    <recommendedName>
        <fullName evidence="5">Lipase domain-containing protein</fullName>
    </recommendedName>
</protein>
<dbReference type="Gene3D" id="3.40.50.1820">
    <property type="entry name" value="alpha/beta hydrolase"/>
    <property type="match status" value="1"/>
</dbReference>
<evidence type="ECO:0000313" key="7">
    <source>
        <dbReference type="Proteomes" id="UP000466442"/>
    </source>
</evidence>
<dbReference type="SUPFAM" id="SSF53474">
    <property type="entry name" value="alpha/beta-Hydrolases"/>
    <property type="match status" value="1"/>
</dbReference>
<proteinExistence type="inferred from homology"/>
<keyword evidence="3" id="KW-0964">Secreted</keyword>
<accession>A0A8S9XRJ6</accession>
<dbReference type="AlphaFoldDB" id="A0A8S9XRJ6"/>
<gene>
    <name evidence="6" type="ORF">GE061_014361</name>
</gene>
<dbReference type="InterPro" id="IPR013818">
    <property type="entry name" value="Lipase"/>
</dbReference>
<dbReference type="SUPFAM" id="SSF53098">
    <property type="entry name" value="Ribonuclease H-like"/>
    <property type="match status" value="1"/>
</dbReference>
<comment type="similarity">
    <text evidence="2 4">Belongs to the AB hydrolase superfamily. Lipase family.</text>
</comment>
<evidence type="ECO:0000256" key="4">
    <source>
        <dbReference type="RuleBase" id="RU004262"/>
    </source>
</evidence>
<sequence>MDSCLLGCYWLPRWVDSGLAALRRLDPALPGFRTEDNEFKIRRRCAKFVDIIHTTFVTLGTGEKLGHADFYVNRGPIQQPGCGAEVPEFGVPLPIPLIGDTCSHSRAYFYYAESIVFPKAFLSRKCSSYPRFAMGLCNSNLLAYMGEDVSHKARGSYYLKTADGRKMPKVKDCHGAVLRRCVATDPEAFSTDGKILFCKLCEKEIPVKKMFQCEQHKATAMHKKKVEKNNEKKKQGENGKKQVLIVPVVSKSNQQDEFHSRVCQAFLKANIPLYKLEHESIRKLFHDYCSKDLPHEWTLRKKFVRAFREKHPELALPPEPILTRWGTWVLASLYYADNLEAVKEVVNMFDESDSQYIAKAKKSMASTETKAQLTFIKAYMDSIPQLISKLEYSEKELIQVVDEMKKFEDRATSWPGSIGTSVRNKLEYVLSRNPAWKTIIDISRSLKGETPETPLSYTANELSNFKYLPLVSVDVERSFSRMKQLLTDLRHSFKTENLEKHLIVQVNGFDD</sequence>
<feature type="domain" description="Lipase" evidence="5">
    <location>
        <begin position="25"/>
        <end position="163"/>
    </location>
</feature>
<comment type="caution">
    <text evidence="6">The sequence shown here is derived from an EMBL/GenBank/DDBJ whole genome shotgun (WGS) entry which is preliminary data.</text>
</comment>
<evidence type="ECO:0000256" key="2">
    <source>
        <dbReference type="ARBA" id="ARBA00010701"/>
    </source>
</evidence>
<dbReference type="OrthoDB" id="199913at2759"/>
<keyword evidence="7" id="KW-1185">Reference proteome</keyword>
<name>A0A8S9XRJ6_APOLU</name>
<dbReference type="GO" id="GO:0016042">
    <property type="term" value="P:lipid catabolic process"/>
    <property type="evidence" value="ECO:0007669"/>
    <property type="project" value="TreeGrafter"/>
</dbReference>
<dbReference type="Pfam" id="PF00151">
    <property type="entry name" value="Lipase"/>
    <property type="match status" value="1"/>
</dbReference>
<evidence type="ECO:0000256" key="3">
    <source>
        <dbReference type="ARBA" id="ARBA00022525"/>
    </source>
</evidence>
<dbReference type="PANTHER" id="PTHR11610">
    <property type="entry name" value="LIPASE"/>
    <property type="match status" value="1"/>
</dbReference>
<evidence type="ECO:0000313" key="6">
    <source>
        <dbReference type="EMBL" id="KAF6211244.1"/>
    </source>
</evidence>
<dbReference type="Proteomes" id="UP000466442">
    <property type="component" value="Linkage Group LG5"/>
</dbReference>
<reference evidence="6" key="1">
    <citation type="journal article" date="2021" name="Mol. Ecol. Resour.">
        <title>Apolygus lucorum genome provides insights into omnivorousness and mesophyll feeding.</title>
        <authorList>
            <person name="Liu Y."/>
            <person name="Liu H."/>
            <person name="Wang H."/>
            <person name="Huang T."/>
            <person name="Liu B."/>
            <person name="Yang B."/>
            <person name="Yin L."/>
            <person name="Li B."/>
            <person name="Zhang Y."/>
            <person name="Zhang S."/>
            <person name="Jiang F."/>
            <person name="Zhang X."/>
            <person name="Ren Y."/>
            <person name="Wang B."/>
            <person name="Wang S."/>
            <person name="Lu Y."/>
            <person name="Wu K."/>
            <person name="Fan W."/>
            <person name="Wang G."/>
        </authorList>
    </citation>
    <scope>NUCLEOTIDE SEQUENCE</scope>
    <source>
        <strain evidence="6">12Hb</strain>
    </source>
</reference>
<dbReference type="InterPro" id="IPR029058">
    <property type="entry name" value="AB_hydrolase_fold"/>
</dbReference>
<comment type="subcellular location">
    <subcellularLocation>
        <location evidence="1">Secreted</location>
    </subcellularLocation>
</comment>
<dbReference type="GO" id="GO:0005615">
    <property type="term" value="C:extracellular space"/>
    <property type="evidence" value="ECO:0007669"/>
    <property type="project" value="TreeGrafter"/>
</dbReference>
<organism evidence="6 7">
    <name type="scientific">Apolygus lucorum</name>
    <name type="common">Small green plant bug</name>
    <name type="synonym">Lygocoris lucorum</name>
    <dbReference type="NCBI Taxonomy" id="248454"/>
    <lineage>
        <taxon>Eukaryota</taxon>
        <taxon>Metazoa</taxon>
        <taxon>Ecdysozoa</taxon>
        <taxon>Arthropoda</taxon>
        <taxon>Hexapoda</taxon>
        <taxon>Insecta</taxon>
        <taxon>Pterygota</taxon>
        <taxon>Neoptera</taxon>
        <taxon>Paraneoptera</taxon>
        <taxon>Hemiptera</taxon>
        <taxon>Heteroptera</taxon>
        <taxon>Panheteroptera</taxon>
        <taxon>Cimicomorpha</taxon>
        <taxon>Miridae</taxon>
        <taxon>Mirini</taxon>
        <taxon>Apolygus</taxon>
    </lineage>
</organism>
<dbReference type="GO" id="GO:0016298">
    <property type="term" value="F:lipase activity"/>
    <property type="evidence" value="ECO:0007669"/>
    <property type="project" value="InterPro"/>
</dbReference>